<dbReference type="FunFam" id="6.10.140.2150:FF:000001">
    <property type="entry name" value="Sphingosine-1-phosphate lyase 1"/>
    <property type="match status" value="1"/>
</dbReference>
<keyword evidence="7 16" id="KW-0663">Pyridoxal phosphate</keyword>
<dbReference type="InterPro" id="IPR015422">
    <property type="entry name" value="PyrdxlP-dep_Trfase_small"/>
</dbReference>
<evidence type="ECO:0000256" key="3">
    <source>
        <dbReference type="ARBA" id="ARBA00004760"/>
    </source>
</evidence>
<dbReference type="Gene3D" id="6.10.140.2150">
    <property type="match status" value="1"/>
</dbReference>
<comment type="pathway">
    <text evidence="3">Lipid metabolism; sphingolipid metabolism.</text>
</comment>
<evidence type="ECO:0000256" key="6">
    <source>
        <dbReference type="ARBA" id="ARBA00022824"/>
    </source>
</evidence>
<dbReference type="EC" id="4.1.2.27" evidence="14"/>
<name>A0A7K4LJD7_9AVES</name>
<dbReference type="GO" id="GO:0030170">
    <property type="term" value="F:pyridoxal phosphate binding"/>
    <property type="evidence" value="ECO:0007669"/>
    <property type="project" value="InterPro"/>
</dbReference>
<accession>A0A7K4LJD7</accession>
<comment type="similarity">
    <text evidence="13">Belongs to the group II decarboxylase family. Sphingosine-1-phosphate lyase subfamily.</text>
</comment>
<evidence type="ECO:0000256" key="13">
    <source>
        <dbReference type="ARBA" id="ARBA00038302"/>
    </source>
</evidence>
<comment type="pathway">
    <text evidence="4">Sphingolipid metabolism.</text>
</comment>
<evidence type="ECO:0000256" key="12">
    <source>
        <dbReference type="ARBA" id="ARBA00023239"/>
    </source>
</evidence>
<dbReference type="GO" id="GO:0030149">
    <property type="term" value="P:sphingolipid catabolic process"/>
    <property type="evidence" value="ECO:0007669"/>
    <property type="project" value="TreeGrafter"/>
</dbReference>
<evidence type="ECO:0000256" key="16">
    <source>
        <dbReference type="PIRSR" id="PIRSR602129-50"/>
    </source>
</evidence>
<keyword evidence="12 17" id="KW-0456">Lyase</keyword>
<dbReference type="GO" id="GO:0008117">
    <property type="term" value="F:sphinganine-1-phosphate aldolase activity"/>
    <property type="evidence" value="ECO:0007669"/>
    <property type="project" value="UniProtKB-EC"/>
</dbReference>
<dbReference type="Proteomes" id="UP000534426">
    <property type="component" value="Unassembled WGS sequence"/>
</dbReference>
<dbReference type="Gene3D" id="3.90.1150.10">
    <property type="entry name" value="Aspartate Aminotransferase, domain 1"/>
    <property type="match status" value="1"/>
</dbReference>
<evidence type="ECO:0000256" key="9">
    <source>
        <dbReference type="ARBA" id="ARBA00022989"/>
    </source>
</evidence>
<feature type="modified residue" description="N6-(pyridoxal phosphate)lysine" evidence="16">
    <location>
        <position position="344"/>
    </location>
</feature>
<keyword evidence="9" id="KW-1133">Transmembrane helix</keyword>
<keyword evidence="10" id="KW-0443">Lipid metabolism</keyword>
<evidence type="ECO:0000256" key="10">
    <source>
        <dbReference type="ARBA" id="ARBA00023098"/>
    </source>
</evidence>
<evidence type="ECO:0000256" key="7">
    <source>
        <dbReference type="ARBA" id="ARBA00022898"/>
    </source>
</evidence>
<organism evidence="18 19">
    <name type="scientific">Crypturellus undulatus</name>
    <dbReference type="NCBI Taxonomy" id="48396"/>
    <lineage>
        <taxon>Eukaryota</taxon>
        <taxon>Metazoa</taxon>
        <taxon>Chordata</taxon>
        <taxon>Craniata</taxon>
        <taxon>Vertebrata</taxon>
        <taxon>Euteleostomi</taxon>
        <taxon>Archelosauria</taxon>
        <taxon>Archosauria</taxon>
        <taxon>Dinosauria</taxon>
        <taxon>Saurischia</taxon>
        <taxon>Theropoda</taxon>
        <taxon>Coelurosauria</taxon>
        <taxon>Aves</taxon>
        <taxon>Palaeognathae</taxon>
        <taxon>Tinamiformes</taxon>
        <taxon>Tinamidae</taxon>
        <taxon>Crypturellus</taxon>
    </lineage>
</organism>
<dbReference type="GO" id="GO:0005789">
    <property type="term" value="C:endoplasmic reticulum membrane"/>
    <property type="evidence" value="ECO:0007669"/>
    <property type="project" value="UniProtKB-SubCell"/>
</dbReference>
<evidence type="ECO:0000256" key="14">
    <source>
        <dbReference type="ARBA" id="ARBA00038965"/>
    </source>
</evidence>
<keyword evidence="8" id="KW-0746">Sphingolipid metabolism</keyword>
<dbReference type="EMBL" id="VWPW01015975">
    <property type="protein sequence ID" value="NWJ04796.1"/>
    <property type="molecule type" value="Genomic_DNA"/>
</dbReference>
<gene>
    <name evidence="18" type="primary">Sgpl1</name>
    <name evidence="18" type="ORF">CRYUND_R05757</name>
</gene>
<evidence type="ECO:0000313" key="18">
    <source>
        <dbReference type="EMBL" id="NWJ04796.1"/>
    </source>
</evidence>
<dbReference type="Gene3D" id="3.40.640.10">
    <property type="entry name" value="Type I PLP-dependent aspartate aminotransferase-like (Major domain)"/>
    <property type="match status" value="1"/>
</dbReference>
<dbReference type="FunFam" id="3.40.640.10:FF:000020">
    <property type="entry name" value="sphingosine-1-phosphate lyase 1"/>
    <property type="match status" value="1"/>
</dbReference>
<keyword evidence="11" id="KW-0472">Membrane</keyword>
<comment type="subcellular location">
    <subcellularLocation>
        <location evidence="2">Endoplasmic reticulum membrane</location>
        <topology evidence="2">Single-pass membrane protein</topology>
    </subcellularLocation>
</comment>
<keyword evidence="6" id="KW-0256">Endoplasmic reticulum</keyword>
<dbReference type="PANTHER" id="PTHR42735:SF6">
    <property type="entry name" value="SPHINGOSINE-1-PHOSPHATE LYASE 1"/>
    <property type="match status" value="1"/>
</dbReference>
<dbReference type="InterPro" id="IPR002129">
    <property type="entry name" value="PyrdxlP-dep_de-COase"/>
</dbReference>
<evidence type="ECO:0000256" key="4">
    <source>
        <dbReference type="ARBA" id="ARBA00004991"/>
    </source>
</evidence>
<evidence type="ECO:0000256" key="11">
    <source>
        <dbReference type="ARBA" id="ARBA00023136"/>
    </source>
</evidence>
<dbReference type="InterPro" id="IPR015421">
    <property type="entry name" value="PyrdxlP-dep_Trfase_major"/>
</dbReference>
<comment type="cofactor">
    <cofactor evidence="1 16 17">
        <name>pyridoxal 5'-phosphate</name>
        <dbReference type="ChEBI" id="CHEBI:597326"/>
    </cofactor>
</comment>
<keyword evidence="19" id="KW-1185">Reference proteome</keyword>
<reference evidence="18 19" key="1">
    <citation type="submission" date="2019-09" db="EMBL/GenBank/DDBJ databases">
        <title>Bird 10,000 Genomes (B10K) Project - Family phase.</title>
        <authorList>
            <person name="Zhang G."/>
        </authorList>
    </citation>
    <scope>NUCLEOTIDE SEQUENCE [LARGE SCALE GENOMIC DNA]</scope>
    <source>
        <strain evidence="18">B10K-MSB-37135</strain>
        <tissue evidence="18">Heart</tissue>
    </source>
</reference>
<dbReference type="PANTHER" id="PTHR42735">
    <property type="match status" value="1"/>
</dbReference>
<evidence type="ECO:0000256" key="2">
    <source>
        <dbReference type="ARBA" id="ARBA00004389"/>
    </source>
</evidence>
<evidence type="ECO:0000256" key="1">
    <source>
        <dbReference type="ARBA" id="ARBA00001933"/>
    </source>
</evidence>
<feature type="non-terminal residue" evidence="18">
    <location>
        <position position="1"/>
    </location>
</feature>
<protein>
    <recommendedName>
        <fullName evidence="14">sphinganine-1-phosphate aldolase</fullName>
        <ecNumber evidence="14">4.1.2.27</ecNumber>
    </recommendedName>
    <alternativeName>
        <fullName evidence="15">Sphingosine-1-phosphate aldolase</fullName>
    </alternativeName>
</protein>
<evidence type="ECO:0000313" key="19">
    <source>
        <dbReference type="Proteomes" id="UP000534426"/>
    </source>
</evidence>
<evidence type="ECO:0000256" key="15">
    <source>
        <dbReference type="ARBA" id="ARBA00042568"/>
    </source>
</evidence>
<comment type="caution">
    <text evidence="18">The sequence shown here is derived from an EMBL/GenBank/DDBJ whole genome shotgun (WGS) entry which is preliminary data.</text>
</comment>
<dbReference type="AlphaFoldDB" id="A0A7K4LJD7"/>
<dbReference type="SUPFAM" id="SSF53383">
    <property type="entry name" value="PLP-dependent transferases"/>
    <property type="match status" value="1"/>
</dbReference>
<evidence type="ECO:0000256" key="17">
    <source>
        <dbReference type="RuleBase" id="RU000382"/>
    </source>
</evidence>
<evidence type="ECO:0000256" key="8">
    <source>
        <dbReference type="ARBA" id="ARBA00022919"/>
    </source>
</evidence>
<sequence length="559" mass="62308">GITPYKEILQMCWERAKSLVNTRCEGLEPWQLIALTVASTLATHWLHGFLFQAESLKSRMKKKFFKLLRKTPFVGTFIQKKIDKALVDITSSLSFLRDERDYVKALPEQGMSQAEVLEKMKEYSSKGDIRWEDGRVSGTVYSGEERLTRLLVRVYEEFAWSNPLHPDVFPGLRKMEAEVVRIACTLFNGGPDSCGAVTSGGTESILMACKAYRDLAYEKGIKRPEMLVPMSAHAAFDKAAHYFGLKIVQIPLTKGMEVDVQAMKRAISKNTALLVCSAPQFPHGIMDPIEEVAKLAVEYKIPFHVDACLGGFLIAFMEKAGFPLKQRFDFRVKGVTSISADTHKYGYAPKGSSVVMYRNKTYRSYQYFVAPDWQGGIYASPTIAGSRAGGIIAACWATLMHIGESGYVEATKRVIGTARYLESELRKIDSIFIFGKPEVSVLSIGSDTFDIYRLSNLLSAKGWNLNILQFPPSIHLCITQLHTRPGVAEHFLRDVKDSIEEIMKDVHAKTTGMGAIYGMAQSIPDRSLVAEISLAFLDGLYSTDAPCSDKHMNGSPSHR</sequence>
<feature type="non-terminal residue" evidence="18">
    <location>
        <position position="559"/>
    </location>
</feature>
<dbReference type="CDD" id="cd06450">
    <property type="entry name" value="DOPA_deC_like"/>
    <property type="match status" value="1"/>
</dbReference>
<dbReference type="InterPro" id="IPR015424">
    <property type="entry name" value="PyrdxlP-dep_Trfase"/>
</dbReference>
<dbReference type="Pfam" id="PF00282">
    <property type="entry name" value="Pyridoxal_deC"/>
    <property type="match status" value="1"/>
</dbReference>
<evidence type="ECO:0000256" key="5">
    <source>
        <dbReference type="ARBA" id="ARBA00022692"/>
    </source>
</evidence>
<proteinExistence type="inferred from homology"/>
<dbReference type="GO" id="GO:0019752">
    <property type="term" value="P:carboxylic acid metabolic process"/>
    <property type="evidence" value="ECO:0007669"/>
    <property type="project" value="InterPro"/>
</dbReference>
<keyword evidence="5" id="KW-0812">Transmembrane</keyword>
<dbReference type="InterPro" id="IPR050477">
    <property type="entry name" value="GrpII_AminoAcid_Decarb"/>
</dbReference>